<dbReference type="PROSITE" id="PS51464">
    <property type="entry name" value="SIS"/>
    <property type="match status" value="2"/>
</dbReference>
<dbReference type="Gene3D" id="3.40.50.10490">
    <property type="entry name" value="Glucose-6-phosphate isomerase like protein, domain 1"/>
    <property type="match status" value="2"/>
</dbReference>
<feature type="domain" description="SIS" evidence="12">
    <location>
        <begin position="282"/>
        <end position="421"/>
    </location>
</feature>
<dbReference type="InterPro" id="IPR005855">
    <property type="entry name" value="GFAT"/>
</dbReference>
<name>A0A368DJ09_9PROT</name>
<gene>
    <name evidence="13" type="primary">glmS</name>
    <name evidence="13" type="ORF">DBW71_06165</name>
</gene>
<feature type="domain" description="Glutamine amidotransferase type-2" evidence="11">
    <location>
        <begin position="2"/>
        <end position="217"/>
    </location>
</feature>
<evidence type="ECO:0000256" key="5">
    <source>
        <dbReference type="ARBA" id="ARBA00022490"/>
    </source>
</evidence>
<dbReference type="GO" id="GO:0006047">
    <property type="term" value="P:UDP-N-acetylglucosamine metabolic process"/>
    <property type="evidence" value="ECO:0007669"/>
    <property type="project" value="TreeGrafter"/>
</dbReference>
<dbReference type="InterPro" id="IPR047084">
    <property type="entry name" value="GFAT_N"/>
</dbReference>
<keyword evidence="7 13" id="KW-0808">Transferase</keyword>
<reference evidence="13 14" key="1">
    <citation type="journal article" date="2018" name="Microbiome">
        <title>Fine metagenomic profile of the Mediterranean stratified and mixed water columns revealed by assembly and recruitment.</title>
        <authorList>
            <person name="Haro-Moreno J.M."/>
            <person name="Lopez-Perez M."/>
            <person name="De La Torre J.R."/>
            <person name="Picazo A."/>
            <person name="Camacho A."/>
            <person name="Rodriguez-Valera F."/>
        </authorList>
    </citation>
    <scope>NUCLEOTIDE SEQUENCE [LARGE SCALE GENOMIC DNA]</scope>
    <source>
        <strain evidence="13">MED-G57</strain>
    </source>
</reference>
<evidence type="ECO:0000256" key="4">
    <source>
        <dbReference type="ARBA" id="ARBA00016090"/>
    </source>
</evidence>
<sequence>MCGIIGISAKADVSNDILNCLKSLSYRGYDSAGMAMVGDGQISERKIKGKVSNLEDYIKNNPISGNCGIGHTRWATHGEPNTINAHPHTISKISIVHNGIIENYHELKTTLKDNGVNFISDTDTEIISHLINIELMNNKQPLDAFVHAISKLEGAYAIAAIFSDYNNLMIASKVGSPLVFMKSKNKTIISSDAYSIAEFGNNVTYLEDGDILTSQNNKIHIFDRALNKIKRPSKRISKRTKDGLNGHEHFMMKEIKEQPDVLSYALSNYLDFTEFEIKESKFDFDFSNVERIIISACGTAYFAGMVAKYWLENIANIKVDLEIASEFRYKKMFFDEKSISLFISQSGETADTLAALKYAKQNKQRVVSIVNTEESSISNESDLVLPIFAGQEIGVASTKAFTCQLATIASLVLYLAGLKGAITKEQIETYIQELMHIPSQILQSLEFEPTIKKISKDIYKSSSALFIGRGSTLPLAFEGALKLKEISYIHAEGIASGELKHGAIALVDKNLPVIVLAPDDLFYVKNLSNMNEVYARSGKITMIGKVDNEHLKGLAINGIDIDITGKFNIPIIMAVPLQLLAYHVAKLRNKDIDQPRNLAKSVTVE</sequence>
<dbReference type="FunFam" id="3.60.20.10:FF:000006">
    <property type="entry name" value="Glutamine--fructose-6-phosphate aminotransferase [isomerizing]"/>
    <property type="match status" value="1"/>
</dbReference>
<dbReference type="CDD" id="cd05008">
    <property type="entry name" value="SIS_GlmS_GlmD_1"/>
    <property type="match status" value="1"/>
</dbReference>
<dbReference type="GO" id="GO:0005829">
    <property type="term" value="C:cytosol"/>
    <property type="evidence" value="ECO:0007669"/>
    <property type="project" value="TreeGrafter"/>
</dbReference>
<dbReference type="PROSITE" id="PS51278">
    <property type="entry name" value="GATASE_TYPE_2"/>
    <property type="match status" value="1"/>
</dbReference>
<dbReference type="InterPro" id="IPR017932">
    <property type="entry name" value="GATase_2_dom"/>
</dbReference>
<evidence type="ECO:0000256" key="3">
    <source>
        <dbReference type="ARBA" id="ARBA00012916"/>
    </source>
</evidence>
<dbReference type="SUPFAM" id="SSF56235">
    <property type="entry name" value="N-terminal nucleophile aminohydrolases (Ntn hydrolases)"/>
    <property type="match status" value="1"/>
</dbReference>
<protein>
    <recommendedName>
        <fullName evidence="4">Glutamine--fructose-6-phosphate aminotransferase [isomerizing]</fullName>
        <ecNumber evidence="3">2.6.1.16</ecNumber>
    </recommendedName>
    <alternativeName>
        <fullName evidence="10">Nodulation protein M</fullName>
    </alternativeName>
</protein>
<keyword evidence="6 13" id="KW-0032">Aminotransferase</keyword>
<evidence type="ECO:0000313" key="14">
    <source>
        <dbReference type="Proteomes" id="UP000253570"/>
    </source>
</evidence>
<evidence type="ECO:0000256" key="10">
    <source>
        <dbReference type="ARBA" id="ARBA00077016"/>
    </source>
</evidence>
<dbReference type="InterPro" id="IPR029055">
    <property type="entry name" value="Ntn_hydrolases_N"/>
</dbReference>
<dbReference type="AlphaFoldDB" id="A0A368DJ09"/>
<dbReference type="InterPro" id="IPR035466">
    <property type="entry name" value="GlmS/AgaS_SIS"/>
</dbReference>
<evidence type="ECO:0000256" key="2">
    <source>
        <dbReference type="ARBA" id="ARBA00004496"/>
    </source>
</evidence>
<dbReference type="CDD" id="cd00714">
    <property type="entry name" value="GFAT"/>
    <property type="match status" value="1"/>
</dbReference>
<dbReference type="NCBIfam" id="TIGR01135">
    <property type="entry name" value="glmS"/>
    <property type="match status" value="1"/>
</dbReference>
<dbReference type="InterPro" id="IPR046348">
    <property type="entry name" value="SIS_dom_sf"/>
</dbReference>
<dbReference type="GO" id="GO:0004360">
    <property type="term" value="F:glutamine-fructose-6-phosphate transaminase (isomerizing) activity"/>
    <property type="evidence" value="ECO:0007669"/>
    <property type="project" value="UniProtKB-EC"/>
</dbReference>
<evidence type="ECO:0000259" key="12">
    <source>
        <dbReference type="PROSITE" id="PS51464"/>
    </source>
</evidence>
<dbReference type="SUPFAM" id="SSF53697">
    <property type="entry name" value="SIS domain"/>
    <property type="match status" value="1"/>
</dbReference>
<dbReference type="EC" id="2.6.1.16" evidence="3"/>
<evidence type="ECO:0000256" key="8">
    <source>
        <dbReference type="ARBA" id="ARBA00022737"/>
    </source>
</evidence>
<evidence type="ECO:0000259" key="11">
    <source>
        <dbReference type="PROSITE" id="PS51278"/>
    </source>
</evidence>
<dbReference type="GO" id="GO:0006487">
    <property type="term" value="P:protein N-linked glycosylation"/>
    <property type="evidence" value="ECO:0007669"/>
    <property type="project" value="TreeGrafter"/>
</dbReference>
<dbReference type="FunFam" id="3.40.50.10490:FF:000001">
    <property type="entry name" value="Glutamine--fructose-6-phosphate aminotransferase [isomerizing]"/>
    <property type="match status" value="1"/>
</dbReference>
<dbReference type="CDD" id="cd05009">
    <property type="entry name" value="SIS_GlmS_GlmD_2"/>
    <property type="match status" value="1"/>
</dbReference>
<dbReference type="Gene3D" id="3.60.20.10">
    <property type="entry name" value="Glutamine Phosphoribosylpyrophosphate, subunit 1, domain 1"/>
    <property type="match status" value="1"/>
</dbReference>
<evidence type="ECO:0000256" key="9">
    <source>
        <dbReference type="ARBA" id="ARBA00022962"/>
    </source>
</evidence>
<accession>A0A368DJ09</accession>
<keyword evidence="5" id="KW-0963">Cytoplasm</keyword>
<comment type="subcellular location">
    <subcellularLocation>
        <location evidence="2">Cytoplasm</location>
    </subcellularLocation>
</comment>
<proteinExistence type="predicted"/>
<dbReference type="GO" id="GO:0097367">
    <property type="term" value="F:carbohydrate derivative binding"/>
    <property type="evidence" value="ECO:0007669"/>
    <property type="project" value="InterPro"/>
</dbReference>
<dbReference type="Proteomes" id="UP000253570">
    <property type="component" value="Unassembled WGS sequence"/>
</dbReference>
<dbReference type="GO" id="GO:0046349">
    <property type="term" value="P:amino sugar biosynthetic process"/>
    <property type="evidence" value="ECO:0007669"/>
    <property type="project" value="UniProtKB-ARBA"/>
</dbReference>
<keyword evidence="8" id="KW-0677">Repeat</keyword>
<feature type="domain" description="SIS" evidence="12">
    <location>
        <begin position="454"/>
        <end position="595"/>
    </location>
</feature>
<keyword evidence="9" id="KW-0315">Glutamine amidotransferase</keyword>
<evidence type="ECO:0000256" key="1">
    <source>
        <dbReference type="ARBA" id="ARBA00001031"/>
    </source>
</evidence>
<dbReference type="Pfam" id="PF01380">
    <property type="entry name" value="SIS"/>
    <property type="match status" value="2"/>
</dbReference>
<dbReference type="NCBIfam" id="NF001484">
    <property type="entry name" value="PRK00331.1"/>
    <property type="match status" value="1"/>
</dbReference>
<dbReference type="PANTHER" id="PTHR10937">
    <property type="entry name" value="GLUCOSAMINE--FRUCTOSE-6-PHOSPHATE AMINOTRANSFERASE, ISOMERIZING"/>
    <property type="match status" value="1"/>
</dbReference>
<dbReference type="EMBL" id="QOQD01000020">
    <property type="protein sequence ID" value="RCL71827.1"/>
    <property type="molecule type" value="Genomic_DNA"/>
</dbReference>
<dbReference type="InterPro" id="IPR001347">
    <property type="entry name" value="SIS_dom"/>
</dbReference>
<evidence type="ECO:0000256" key="6">
    <source>
        <dbReference type="ARBA" id="ARBA00022576"/>
    </source>
</evidence>
<evidence type="ECO:0000256" key="7">
    <source>
        <dbReference type="ARBA" id="ARBA00022679"/>
    </source>
</evidence>
<dbReference type="GO" id="GO:0006002">
    <property type="term" value="P:fructose 6-phosphate metabolic process"/>
    <property type="evidence" value="ECO:0007669"/>
    <property type="project" value="TreeGrafter"/>
</dbReference>
<dbReference type="FunFam" id="3.40.50.10490:FF:000002">
    <property type="entry name" value="Glutamine--fructose-6-phosphate aminotransferase [isomerizing]"/>
    <property type="match status" value="1"/>
</dbReference>
<comment type="catalytic activity">
    <reaction evidence="1">
        <text>D-fructose 6-phosphate + L-glutamine = D-glucosamine 6-phosphate + L-glutamate</text>
        <dbReference type="Rhea" id="RHEA:13237"/>
        <dbReference type="ChEBI" id="CHEBI:29985"/>
        <dbReference type="ChEBI" id="CHEBI:58359"/>
        <dbReference type="ChEBI" id="CHEBI:58725"/>
        <dbReference type="ChEBI" id="CHEBI:61527"/>
        <dbReference type="EC" id="2.6.1.16"/>
    </reaction>
</comment>
<dbReference type="Pfam" id="PF13522">
    <property type="entry name" value="GATase_6"/>
    <property type="match status" value="1"/>
</dbReference>
<dbReference type="InterPro" id="IPR035490">
    <property type="entry name" value="GlmS/FrlB_SIS"/>
</dbReference>
<organism evidence="13 14">
    <name type="scientific">PS1 clade bacterium</name>
    <dbReference type="NCBI Taxonomy" id="2175152"/>
    <lineage>
        <taxon>Bacteria</taxon>
        <taxon>Pseudomonadati</taxon>
        <taxon>Pseudomonadota</taxon>
        <taxon>Alphaproteobacteria</taxon>
        <taxon>PS1 clade</taxon>
    </lineage>
</organism>
<evidence type="ECO:0000313" key="13">
    <source>
        <dbReference type="EMBL" id="RCL71827.1"/>
    </source>
</evidence>
<dbReference type="PANTHER" id="PTHR10937:SF0">
    <property type="entry name" value="GLUTAMINE--FRUCTOSE-6-PHOSPHATE TRANSAMINASE (ISOMERIZING)"/>
    <property type="match status" value="1"/>
</dbReference>
<comment type="caution">
    <text evidence="13">The sequence shown here is derived from an EMBL/GenBank/DDBJ whole genome shotgun (WGS) entry which is preliminary data.</text>
</comment>